<organism evidence="2 3">
    <name type="scientific">Kribbella lupini</name>
    <dbReference type="NCBI Taxonomy" id="291602"/>
    <lineage>
        <taxon>Bacteria</taxon>
        <taxon>Bacillati</taxon>
        <taxon>Actinomycetota</taxon>
        <taxon>Actinomycetes</taxon>
        <taxon>Propionibacteriales</taxon>
        <taxon>Kribbellaceae</taxon>
        <taxon>Kribbella</taxon>
    </lineage>
</organism>
<keyword evidence="3" id="KW-1185">Reference proteome</keyword>
<protein>
    <submittedName>
        <fullName evidence="2">Uncharacterized protein</fullName>
    </submittedName>
</protein>
<dbReference type="EMBL" id="BAAANC010000001">
    <property type="protein sequence ID" value="GAA1514470.1"/>
    <property type="molecule type" value="Genomic_DNA"/>
</dbReference>
<evidence type="ECO:0000313" key="2">
    <source>
        <dbReference type="EMBL" id="GAA1514470.1"/>
    </source>
</evidence>
<gene>
    <name evidence="2" type="ORF">GCM10009741_11080</name>
</gene>
<evidence type="ECO:0000256" key="1">
    <source>
        <dbReference type="SAM" id="MobiDB-lite"/>
    </source>
</evidence>
<feature type="region of interest" description="Disordered" evidence="1">
    <location>
        <begin position="1"/>
        <end position="27"/>
    </location>
</feature>
<evidence type="ECO:0000313" key="3">
    <source>
        <dbReference type="Proteomes" id="UP001500363"/>
    </source>
</evidence>
<name>A0ABN2AAE6_9ACTN</name>
<proteinExistence type="predicted"/>
<reference evidence="2 3" key="1">
    <citation type="journal article" date="2019" name="Int. J. Syst. Evol. Microbiol.">
        <title>The Global Catalogue of Microorganisms (GCM) 10K type strain sequencing project: providing services to taxonomists for standard genome sequencing and annotation.</title>
        <authorList>
            <consortium name="The Broad Institute Genomics Platform"/>
            <consortium name="The Broad Institute Genome Sequencing Center for Infectious Disease"/>
            <person name="Wu L."/>
            <person name="Ma J."/>
        </authorList>
    </citation>
    <scope>NUCLEOTIDE SEQUENCE [LARGE SCALE GENOMIC DNA]</scope>
    <source>
        <strain evidence="2 3">JCM 14303</strain>
    </source>
</reference>
<sequence length="102" mass="10916">MPIRGSVATGGPPPRSSSRALADQQPRAPPILRLTPAAGALSSPVRRELRFSAAETGQRRDRWRRAMVMLGVDRAVVGGLGVFRLPVLWHLAAVLKSPPCGD</sequence>
<comment type="caution">
    <text evidence="2">The sequence shown here is derived from an EMBL/GenBank/DDBJ whole genome shotgun (WGS) entry which is preliminary data.</text>
</comment>
<dbReference type="Proteomes" id="UP001500363">
    <property type="component" value="Unassembled WGS sequence"/>
</dbReference>
<accession>A0ABN2AAE6</accession>